<dbReference type="Gene3D" id="3.40.50.300">
    <property type="entry name" value="P-loop containing nucleotide triphosphate hydrolases"/>
    <property type="match status" value="2"/>
</dbReference>
<dbReference type="InterPro" id="IPR013563">
    <property type="entry name" value="Oligopep_ABC_C"/>
</dbReference>
<protein>
    <submittedName>
        <fullName evidence="8">ABC transporter ATP-binding protein</fullName>
    </submittedName>
</protein>
<dbReference type="Pfam" id="PF08352">
    <property type="entry name" value="oligo_HPY"/>
    <property type="match status" value="1"/>
</dbReference>
<gene>
    <name evidence="8" type="ORF">OVY01_19115</name>
</gene>
<evidence type="ECO:0000259" key="7">
    <source>
        <dbReference type="PROSITE" id="PS50893"/>
    </source>
</evidence>
<keyword evidence="4" id="KW-0997">Cell inner membrane</keyword>
<dbReference type="InterPro" id="IPR027417">
    <property type="entry name" value="P-loop_NTPase"/>
</dbReference>
<dbReference type="EMBL" id="JAPMXC010000010">
    <property type="protein sequence ID" value="MCY0389262.1"/>
    <property type="molecule type" value="Genomic_DNA"/>
</dbReference>
<keyword evidence="4" id="KW-0472">Membrane</keyword>
<dbReference type="RefSeq" id="WP_267849537.1">
    <property type="nucleotide sequence ID" value="NZ_JAPMXC010000010.1"/>
</dbReference>
<feature type="domain" description="ABC transporter" evidence="7">
    <location>
        <begin position="335"/>
        <end position="580"/>
    </location>
</feature>
<dbReference type="PANTHER" id="PTHR43776:SF7">
    <property type="entry name" value="D,D-DIPEPTIDE TRANSPORT ATP-BINDING PROTEIN DDPF-RELATED"/>
    <property type="match status" value="1"/>
</dbReference>
<dbReference type="InterPro" id="IPR003439">
    <property type="entry name" value="ABC_transporter-like_ATP-bd"/>
</dbReference>
<keyword evidence="3" id="KW-1003">Cell membrane</keyword>
<keyword evidence="2" id="KW-0813">Transport</keyword>
<dbReference type="PROSITE" id="PS50893">
    <property type="entry name" value="ABC_TRANSPORTER_2"/>
    <property type="match status" value="2"/>
</dbReference>
<organism evidence="8 9">
    <name type="scientific">Robbsia betulipollinis</name>
    <dbReference type="NCBI Taxonomy" id="2981849"/>
    <lineage>
        <taxon>Bacteria</taxon>
        <taxon>Pseudomonadati</taxon>
        <taxon>Pseudomonadota</taxon>
        <taxon>Betaproteobacteria</taxon>
        <taxon>Burkholderiales</taxon>
        <taxon>Burkholderiaceae</taxon>
        <taxon>Robbsia</taxon>
    </lineage>
</organism>
<dbReference type="PROSITE" id="PS00211">
    <property type="entry name" value="ABC_TRANSPORTER_1"/>
    <property type="match status" value="1"/>
</dbReference>
<sequence length="665" mass="69964">MGRDEPGSEDMIVVRGLRVVAGTPPDGVVEIVKGVDFTVRRGQVLALIGESGSGKTTIALSLLGYARAGCRISGGSVRIGDVEVLSLDQAGRRALRAKTVAYVAQSASSGFNPARTIIDQVTEPALLHKLMSPVAARAKAVALFRALALPAPESIGERYPHQVSGGQLQRVMAAMALITDPAVVVFDEPTTALDVTTQIEVLVAFKRVIRELGTTAIYVSHDLAVVAQMADRIVVLNSGRVRENGQVQQVLDAPVDAYTRQLLAANRHGESAVPSAASPAATAAPRPAAATIIATAATTASATLAAGAALAASGRARAEGAPASPVPSVPPLLEIRALSAGYGRIDQYGNPAVRVLDDIALTIRRGSTLGVIGESGSGKTTLARVVAGLVDRARGEVLFDGTPLPAKLSQRTMAQYRQIQIVFQNADTALNPSHTIAEILSRPLRFYHDMRGAKARKRMLELLDLVRLPAAIAQRPASGLSGGQKQRINLARALAAEPALILCDEVTSALDTVVGAAVLDLLAELRRELGVSYMFISHDISTVRAICDEVVVLYAGHRVEAGQRDVLAAPPYHPYTGLLVDSVPALRTGWLDAHTEIRSAALPPLGASTDIPELCTFRARCPVRIDGTCNVTPPSIKKLGSGAEILCHHSTAELLRLQTREAVSA</sequence>
<evidence type="ECO:0000256" key="1">
    <source>
        <dbReference type="ARBA" id="ARBA00005417"/>
    </source>
</evidence>
<proteinExistence type="inferred from homology"/>
<dbReference type="CDD" id="cd03257">
    <property type="entry name" value="ABC_NikE_OppD_transporters"/>
    <property type="match status" value="2"/>
</dbReference>
<evidence type="ECO:0000256" key="5">
    <source>
        <dbReference type="ARBA" id="ARBA00022741"/>
    </source>
</evidence>
<reference evidence="8" key="1">
    <citation type="submission" date="2022-11" db="EMBL/GenBank/DDBJ databases">
        <title>Robbsia betulipollinis sp. nov., isolated from pollen of birch (Betula pendula).</title>
        <authorList>
            <person name="Shi H."/>
            <person name="Ambika Manirajan B."/>
            <person name="Ratering S."/>
            <person name="Geissler-Plaum R."/>
            <person name="Schnell S."/>
        </authorList>
    </citation>
    <scope>NUCLEOTIDE SEQUENCE</scope>
    <source>
        <strain evidence="8">Bb-Pol-6</strain>
    </source>
</reference>
<feature type="domain" description="ABC transporter" evidence="7">
    <location>
        <begin position="14"/>
        <end position="263"/>
    </location>
</feature>
<comment type="similarity">
    <text evidence="1">Belongs to the ABC transporter superfamily.</text>
</comment>
<dbReference type="PANTHER" id="PTHR43776">
    <property type="entry name" value="TRANSPORT ATP-BINDING PROTEIN"/>
    <property type="match status" value="1"/>
</dbReference>
<evidence type="ECO:0000256" key="2">
    <source>
        <dbReference type="ARBA" id="ARBA00022448"/>
    </source>
</evidence>
<dbReference type="GO" id="GO:0005524">
    <property type="term" value="F:ATP binding"/>
    <property type="evidence" value="ECO:0007669"/>
    <property type="project" value="UniProtKB-KW"/>
</dbReference>
<keyword evidence="5" id="KW-0547">Nucleotide-binding</keyword>
<evidence type="ECO:0000256" key="4">
    <source>
        <dbReference type="ARBA" id="ARBA00022519"/>
    </source>
</evidence>
<dbReference type="InterPro" id="IPR050319">
    <property type="entry name" value="ABC_transp_ATP-bind"/>
</dbReference>
<name>A0ABT3ZS08_9BURK</name>
<dbReference type="InterPro" id="IPR003593">
    <property type="entry name" value="AAA+_ATPase"/>
</dbReference>
<keyword evidence="9" id="KW-1185">Reference proteome</keyword>
<dbReference type="SMART" id="SM00382">
    <property type="entry name" value="AAA"/>
    <property type="match status" value="2"/>
</dbReference>
<evidence type="ECO:0000313" key="9">
    <source>
        <dbReference type="Proteomes" id="UP001082899"/>
    </source>
</evidence>
<evidence type="ECO:0000313" key="8">
    <source>
        <dbReference type="EMBL" id="MCY0389262.1"/>
    </source>
</evidence>
<dbReference type="InterPro" id="IPR017871">
    <property type="entry name" value="ABC_transporter-like_CS"/>
</dbReference>
<accession>A0ABT3ZS08</accession>
<evidence type="ECO:0000256" key="3">
    <source>
        <dbReference type="ARBA" id="ARBA00022475"/>
    </source>
</evidence>
<dbReference type="Proteomes" id="UP001082899">
    <property type="component" value="Unassembled WGS sequence"/>
</dbReference>
<evidence type="ECO:0000256" key="6">
    <source>
        <dbReference type="ARBA" id="ARBA00022840"/>
    </source>
</evidence>
<keyword evidence="6 8" id="KW-0067">ATP-binding</keyword>
<dbReference type="SUPFAM" id="SSF52540">
    <property type="entry name" value="P-loop containing nucleoside triphosphate hydrolases"/>
    <property type="match status" value="2"/>
</dbReference>
<dbReference type="NCBIfam" id="TIGR01727">
    <property type="entry name" value="oligo_HPY"/>
    <property type="match status" value="1"/>
</dbReference>
<dbReference type="Pfam" id="PF00005">
    <property type="entry name" value="ABC_tran"/>
    <property type="match status" value="2"/>
</dbReference>
<comment type="caution">
    <text evidence="8">The sequence shown here is derived from an EMBL/GenBank/DDBJ whole genome shotgun (WGS) entry which is preliminary data.</text>
</comment>